<evidence type="ECO:0000256" key="3">
    <source>
        <dbReference type="PROSITE-ProRule" id="PRU00023"/>
    </source>
</evidence>
<keyword evidence="2 3" id="KW-0040">ANK repeat</keyword>
<evidence type="ECO:0000256" key="2">
    <source>
        <dbReference type="ARBA" id="ARBA00023043"/>
    </source>
</evidence>
<dbReference type="AlphaFoldDB" id="A0AA39UXR0"/>
<protein>
    <recommendedName>
        <fullName evidence="7">Ankyrin repeat protein</fullName>
    </recommendedName>
</protein>
<evidence type="ECO:0008006" key="7">
    <source>
        <dbReference type="Google" id="ProtNLM"/>
    </source>
</evidence>
<evidence type="ECO:0000313" key="5">
    <source>
        <dbReference type="EMBL" id="KAK0507642.1"/>
    </source>
</evidence>
<feature type="repeat" description="ANK" evidence="3">
    <location>
        <begin position="544"/>
        <end position="576"/>
    </location>
</feature>
<dbReference type="PROSITE" id="PS50297">
    <property type="entry name" value="ANK_REP_REGION"/>
    <property type="match status" value="5"/>
</dbReference>
<sequence>MSFGYSVNEIVAFGVFVYKVVQKSRKACGEHDELTSEVSAFHVALEHLKTEIERPGSPLTHPDDTNYGLLLTGLVRDSMKVLEKLDKILVKYNALSEPERSVKKIGKMIWFGNREMANLGDYRAKLFSFKTTIFLYLHLAAAGAVGRVERQMIDAGGVLKDIKTAVEGITTHIVSRSTYEGSILTTYADDDKAVWREFRRKLIGGGFLSADVEKYMPQITAYVQELRDRGLLDDEHVTEPQEALTEGQDEERVQGNGALGPNANARDGSGDGEQYNVTSRQSTTVSKTPTVVDIAKAALQASSAIPRLVSAIIDAPEEIRSILKDTEDLKSIVSSLFKTLDTPKIREMFMEDEYLRDHITVIGGPLESCQMILKELRPRIQKCVKRATDQGKLKIRVSYISFTIRGAAQEPKNEENNVRRDPADIGASTALQRSDSPFAPDDASLAETYQEMVRLEEATQTTALERLEKLKNQRNELAQAAKIGDADTIEHLIKLLVEAGTDLNILGPEGKTALHFAAWNGHASIIRTMIEQGANMDLNVKDSNGKAALHLAATEGRISVVQTLLDAKADIDVRADTTGTDFERNYHGGRTPLHWAVDHGHDELVAFLIEQKADKSARSATGRSPLQDALWRGHPSVVQLLIEHGADIHNKDDNDLTALLSASQSDMLPSQVLSIVKLLVKRGADVNALKPPGVPAMFLAYWKGHIDVVVYLVREARANPRLRNRCGDQLIHIASKDGQLQTVTALLDVGVNVNVKGEKAPNMNPHDSPFDPSDKATPSVSLAEIYIICNGTDDHAAVQELQEH</sequence>
<accession>A0AA39UXR0</accession>
<dbReference type="EMBL" id="JAFEKC020000022">
    <property type="protein sequence ID" value="KAK0507642.1"/>
    <property type="molecule type" value="Genomic_DNA"/>
</dbReference>
<dbReference type="PANTHER" id="PTHR24189:SF50">
    <property type="entry name" value="ANKYRIN REPEAT AND SOCS BOX PROTEIN 2"/>
    <property type="match status" value="1"/>
</dbReference>
<dbReference type="SUPFAM" id="SSF48403">
    <property type="entry name" value="Ankyrin repeat"/>
    <property type="match status" value="1"/>
</dbReference>
<feature type="repeat" description="ANK" evidence="3">
    <location>
        <begin position="621"/>
        <end position="653"/>
    </location>
</feature>
<keyword evidence="1" id="KW-0677">Repeat</keyword>
<feature type="repeat" description="ANK" evidence="3">
    <location>
        <begin position="726"/>
        <end position="758"/>
    </location>
</feature>
<dbReference type="InterPro" id="IPR036770">
    <property type="entry name" value="Ankyrin_rpt-contain_sf"/>
</dbReference>
<evidence type="ECO:0000256" key="4">
    <source>
        <dbReference type="SAM" id="MobiDB-lite"/>
    </source>
</evidence>
<feature type="repeat" description="ANK" evidence="3">
    <location>
        <begin position="509"/>
        <end position="541"/>
    </location>
</feature>
<dbReference type="InterPro" id="IPR050745">
    <property type="entry name" value="Multifunctional_regulatory"/>
</dbReference>
<dbReference type="Pfam" id="PF12796">
    <property type="entry name" value="Ank_2"/>
    <property type="match status" value="3"/>
</dbReference>
<feature type="region of interest" description="Disordered" evidence="4">
    <location>
        <begin position="240"/>
        <end position="283"/>
    </location>
</feature>
<comment type="caution">
    <text evidence="5">The sequence shown here is derived from an EMBL/GenBank/DDBJ whole genome shotgun (WGS) entry which is preliminary data.</text>
</comment>
<dbReference type="Proteomes" id="UP001166286">
    <property type="component" value="Unassembled WGS sequence"/>
</dbReference>
<organism evidence="5 6">
    <name type="scientific">Cladonia borealis</name>
    <dbReference type="NCBI Taxonomy" id="184061"/>
    <lineage>
        <taxon>Eukaryota</taxon>
        <taxon>Fungi</taxon>
        <taxon>Dikarya</taxon>
        <taxon>Ascomycota</taxon>
        <taxon>Pezizomycotina</taxon>
        <taxon>Lecanoromycetes</taxon>
        <taxon>OSLEUM clade</taxon>
        <taxon>Lecanoromycetidae</taxon>
        <taxon>Lecanorales</taxon>
        <taxon>Lecanorineae</taxon>
        <taxon>Cladoniaceae</taxon>
        <taxon>Cladonia</taxon>
    </lineage>
</organism>
<dbReference type="PANTHER" id="PTHR24189">
    <property type="entry name" value="MYOTROPHIN"/>
    <property type="match status" value="1"/>
</dbReference>
<evidence type="ECO:0000256" key="1">
    <source>
        <dbReference type="ARBA" id="ARBA00022737"/>
    </source>
</evidence>
<dbReference type="SMART" id="SM00248">
    <property type="entry name" value="ANK"/>
    <property type="match status" value="8"/>
</dbReference>
<keyword evidence="6" id="KW-1185">Reference proteome</keyword>
<feature type="repeat" description="ANK" evidence="3">
    <location>
        <begin position="588"/>
        <end position="620"/>
    </location>
</feature>
<dbReference type="PROSITE" id="PS50088">
    <property type="entry name" value="ANK_REPEAT"/>
    <property type="match status" value="6"/>
</dbReference>
<dbReference type="Gene3D" id="1.25.40.20">
    <property type="entry name" value="Ankyrin repeat-containing domain"/>
    <property type="match status" value="3"/>
</dbReference>
<feature type="repeat" description="ANK" evidence="3">
    <location>
        <begin position="654"/>
        <end position="691"/>
    </location>
</feature>
<name>A0AA39UXR0_9LECA</name>
<dbReference type="InterPro" id="IPR002110">
    <property type="entry name" value="Ankyrin_rpt"/>
</dbReference>
<reference evidence="5" key="1">
    <citation type="submission" date="2023-03" db="EMBL/GenBank/DDBJ databases">
        <title>Complete genome of Cladonia borealis.</title>
        <authorList>
            <person name="Park H."/>
        </authorList>
    </citation>
    <scope>NUCLEOTIDE SEQUENCE</scope>
    <source>
        <strain evidence="5">ANT050790</strain>
    </source>
</reference>
<gene>
    <name evidence="5" type="ORF">JMJ35_009531</name>
</gene>
<evidence type="ECO:0000313" key="6">
    <source>
        <dbReference type="Proteomes" id="UP001166286"/>
    </source>
</evidence>
<proteinExistence type="predicted"/>
<dbReference type="PRINTS" id="PR01415">
    <property type="entry name" value="ANKYRIN"/>
</dbReference>